<name>A0ABR5EKP3_XANPE</name>
<proteinExistence type="predicted"/>
<comment type="caution">
    <text evidence="1">The sequence shown here is derived from an EMBL/GenBank/DDBJ whole genome shotgun (WGS) entry which is preliminary data.</text>
</comment>
<keyword evidence="2" id="KW-1185">Reference proteome</keyword>
<evidence type="ECO:0008006" key="3">
    <source>
        <dbReference type="Google" id="ProtNLM"/>
    </source>
</evidence>
<organism evidence="1 2">
    <name type="scientific">Xanthomonas perforans</name>
    <dbReference type="NCBI Taxonomy" id="442694"/>
    <lineage>
        <taxon>Bacteria</taxon>
        <taxon>Pseudomonadati</taxon>
        <taxon>Pseudomonadota</taxon>
        <taxon>Gammaproteobacteria</taxon>
        <taxon>Lysobacterales</taxon>
        <taxon>Lysobacteraceae</taxon>
        <taxon>Xanthomonas</taxon>
    </lineage>
</organism>
<dbReference type="EMBL" id="JZUY01000070">
    <property type="protein sequence ID" value="KLC00935.1"/>
    <property type="molecule type" value="Genomic_DNA"/>
</dbReference>
<protein>
    <recommendedName>
        <fullName evidence="3">Transposase</fullName>
    </recommendedName>
</protein>
<accession>A0ABR5EKP3</accession>
<evidence type="ECO:0000313" key="2">
    <source>
        <dbReference type="Proteomes" id="UP000035369"/>
    </source>
</evidence>
<dbReference type="Proteomes" id="UP000035369">
    <property type="component" value="Unassembled WGS sequence"/>
</dbReference>
<gene>
    <name evidence="1" type="ORF">XP315_23460</name>
</gene>
<sequence length="102" mass="10972">MGVEVARIVFGRAMVTRLQGKAKALNQAMCDIQGKVPALWVIKLVRQRDGEVATHGAVAASLCGFCSGPKCLRVIGPCRRTKWRHATRLDDACPTPVVVAST</sequence>
<reference evidence="1 2" key="1">
    <citation type="submission" date="2015-02" db="EMBL/GenBank/DDBJ databases">
        <title>Whole genome sequencing of multiple isolates of three species of pepper and tomato-infecting xanthomonads reveals genetic diversity in field strains and pinpoints effectors responsible for host specificity.</title>
        <authorList>
            <person name="Schwartz A."/>
            <person name="Dahlbeck D."/>
            <person name="Staskawicz B."/>
            <person name="Bart R."/>
            <person name="Potnis N."/>
            <person name="Minsavage G."/>
            <person name="Timilsina S."/>
            <person name="Goss E."/>
            <person name="Jones J."/>
            <person name="Vallad G."/>
            <person name="Barak J."/>
            <person name="Miller S."/>
            <person name="Ritchie D."/>
            <person name="Martins J.Jr."/>
            <person name="Patane J.S."/>
            <person name="Setubal J.C."/>
        </authorList>
    </citation>
    <scope>NUCLEOTIDE SEQUENCE [LARGE SCALE GENOMIC DNA]</scope>
    <source>
        <strain evidence="1 2">Xp3-15</strain>
    </source>
</reference>
<evidence type="ECO:0000313" key="1">
    <source>
        <dbReference type="EMBL" id="KLC00935.1"/>
    </source>
</evidence>